<feature type="DNA-binding region" description="H-T-H motif" evidence="4">
    <location>
        <begin position="42"/>
        <end position="61"/>
    </location>
</feature>
<dbReference type="Pfam" id="PF00440">
    <property type="entry name" value="TetR_N"/>
    <property type="match status" value="1"/>
</dbReference>
<evidence type="ECO:0000256" key="2">
    <source>
        <dbReference type="ARBA" id="ARBA00023125"/>
    </source>
</evidence>
<dbReference type="SUPFAM" id="SSF48498">
    <property type="entry name" value="Tetracyclin repressor-like, C-terminal domain"/>
    <property type="match status" value="1"/>
</dbReference>
<dbReference type="SUPFAM" id="SSF46689">
    <property type="entry name" value="Homeodomain-like"/>
    <property type="match status" value="1"/>
</dbReference>
<reference evidence="6" key="1">
    <citation type="submission" date="2020-09" db="EMBL/GenBank/DDBJ databases">
        <title>A novel bacterium of genus Paenibacillus, isolated from South China Sea.</title>
        <authorList>
            <person name="Huang H."/>
            <person name="Mo K."/>
            <person name="Hu Y."/>
        </authorList>
    </citation>
    <scope>NUCLEOTIDE SEQUENCE</scope>
    <source>
        <strain evidence="6">IB182493</strain>
    </source>
</reference>
<gene>
    <name evidence="6" type="ORF">IDH41_06550</name>
</gene>
<dbReference type="InterPro" id="IPR009057">
    <property type="entry name" value="Homeodomain-like_sf"/>
</dbReference>
<dbReference type="InterPro" id="IPR023772">
    <property type="entry name" value="DNA-bd_HTH_TetR-type_CS"/>
</dbReference>
<evidence type="ECO:0000313" key="7">
    <source>
        <dbReference type="Proteomes" id="UP000632125"/>
    </source>
</evidence>
<dbReference type="PROSITE" id="PS50977">
    <property type="entry name" value="HTH_TETR_2"/>
    <property type="match status" value="1"/>
</dbReference>
<keyword evidence="2 4" id="KW-0238">DNA-binding</keyword>
<feature type="domain" description="HTH tetR-type" evidence="5">
    <location>
        <begin position="20"/>
        <end position="79"/>
    </location>
</feature>
<dbReference type="RefSeq" id="WP_190859372.1">
    <property type="nucleotide sequence ID" value="NZ_JACXIY010000008.1"/>
</dbReference>
<dbReference type="PRINTS" id="PR00455">
    <property type="entry name" value="HTHTETR"/>
</dbReference>
<evidence type="ECO:0000256" key="4">
    <source>
        <dbReference type="PROSITE-ProRule" id="PRU00335"/>
    </source>
</evidence>
<name>A0A927CJG2_9BACL</name>
<dbReference type="AlphaFoldDB" id="A0A927CJG2"/>
<dbReference type="PANTHER" id="PTHR30055">
    <property type="entry name" value="HTH-TYPE TRANSCRIPTIONAL REGULATOR RUTR"/>
    <property type="match status" value="1"/>
</dbReference>
<dbReference type="Proteomes" id="UP000632125">
    <property type="component" value="Unassembled WGS sequence"/>
</dbReference>
<dbReference type="InterPro" id="IPR001647">
    <property type="entry name" value="HTH_TetR"/>
</dbReference>
<organism evidence="6 7">
    <name type="scientific">Paenibacillus arenilitoris</name>
    <dbReference type="NCBI Taxonomy" id="2772299"/>
    <lineage>
        <taxon>Bacteria</taxon>
        <taxon>Bacillati</taxon>
        <taxon>Bacillota</taxon>
        <taxon>Bacilli</taxon>
        <taxon>Bacillales</taxon>
        <taxon>Paenibacillaceae</taxon>
        <taxon>Paenibacillus</taxon>
    </lineage>
</organism>
<evidence type="ECO:0000313" key="6">
    <source>
        <dbReference type="EMBL" id="MBD2868227.1"/>
    </source>
</evidence>
<evidence type="ECO:0000256" key="3">
    <source>
        <dbReference type="ARBA" id="ARBA00023163"/>
    </source>
</evidence>
<dbReference type="PANTHER" id="PTHR30055:SF234">
    <property type="entry name" value="HTH-TYPE TRANSCRIPTIONAL REGULATOR BETI"/>
    <property type="match status" value="1"/>
</dbReference>
<comment type="caution">
    <text evidence="6">The sequence shown here is derived from an EMBL/GenBank/DDBJ whole genome shotgun (WGS) entry which is preliminary data.</text>
</comment>
<dbReference type="Gene3D" id="1.10.357.10">
    <property type="entry name" value="Tetracycline Repressor, domain 2"/>
    <property type="match status" value="1"/>
</dbReference>
<dbReference type="EMBL" id="JACXIY010000008">
    <property type="protein sequence ID" value="MBD2868227.1"/>
    <property type="molecule type" value="Genomic_DNA"/>
</dbReference>
<dbReference type="PROSITE" id="PS01081">
    <property type="entry name" value="HTH_TETR_1"/>
    <property type="match status" value="1"/>
</dbReference>
<proteinExistence type="predicted"/>
<sequence>MENILKGSDLSIPSKRKDANKNTEKVLKAAYKVFADKGYDATIEEIAAEAGVGVGTVHRRFSNKTVLALAVITDVFSKIKDDQLALIRTPMPVDQKIRLLFEKFSISHIQNGKIHALALQLATAGELGEEMRNSFLFGLDGGLKEVIVQGQQEGKFRDGDPKLLETLIINMINPNLVMKLKELLPADQIARHVSDMILFGLMKK</sequence>
<keyword evidence="7" id="KW-1185">Reference proteome</keyword>
<keyword evidence="3" id="KW-0804">Transcription</keyword>
<dbReference type="GO" id="GO:0000976">
    <property type="term" value="F:transcription cis-regulatory region binding"/>
    <property type="evidence" value="ECO:0007669"/>
    <property type="project" value="TreeGrafter"/>
</dbReference>
<dbReference type="InterPro" id="IPR050109">
    <property type="entry name" value="HTH-type_TetR-like_transc_reg"/>
</dbReference>
<dbReference type="GO" id="GO:0003700">
    <property type="term" value="F:DNA-binding transcription factor activity"/>
    <property type="evidence" value="ECO:0007669"/>
    <property type="project" value="TreeGrafter"/>
</dbReference>
<keyword evidence="1" id="KW-0805">Transcription regulation</keyword>
<evidence type="ECO:0000259" key="5">
    <source>
        <dbReference type="PROSITE" id="PS50977"/>
    </source>
</evidence>
<evidence type="ECO:0000256" key="1">
    <source>
        <dbReference type="ARBA" id="ARBA00023015"/>
    </source>
</evidence>
<accession>A0A927CJG2</accession>
<protein>
    <submittedName>
        <fullName evidence="6">TetR/AcrR family transcriptional regulator</fullName>
    </submittedName>
</protein>
<dbReference type="InterPro" id="IPR036271">
    <property type="entry name" value="Tet_transcr_reg_TetR-rel_C_sf"/>
</dbReference>